<name>A0A9P4GYW8_9PLEO</name>
<feature type="non-terminal residue" evidence="1">
    <location>
        <position position="1"/>
    </location>
</feature>
<dbReference type="EMBL" id="ML978290">
    <property type="protein sequence ID" value="KAF2024596.1"/>
    <property type="molecule type" value="Genomic_DNA"/>
</dbReference>
<accession>A0A9P4GYW8</accession>
<keyword evidence="2" id="KW-1185">Reference proteome</keyword>
<sequence length="77" mass="7939">VQRNIPANGQRISIRANFAGLGNPIIANRALVVGSGSGTCNIFRDANAQQRVATITAGADDARFGATSLQNGVIVCQ</sequence>
<gene>
    <name evidence="1" type="ORF">EK21DRAFT_13084</name>
</gene>
<comment type="caution">
    <text evidence="1">The sequence shown here is derived from an EMBL/GenBank/DDBJ whole genome shotgun (WGS) entry which is preliminary data.</text>
</comment>
<organism evidence="1 2">
    <name type="scientific">Setomelanomma holmii</name>
    <dbReference type="NCBI Taxonomy" id="210430"/>
    <lineage>
        <taxon>Eukaryota</taxon>
        <taxon>Fungi</taxon>
        <taxon>Dikarya</taxon>
        <taxon>Ascomycota</taxon>
        <taxon>Pezizomycotina</taxon>
        <taxon>Dothideomycetes</taxon>
        <taxon>Pleosporomycetidae</taxon>
        <taxon>Pleosporales</taxon>
        <taxon>Pleosporineae</taxon>
        <taxon>Phaeosphaeriaceae</taxon>
        <taxon>Setomelanomma</taxon>
    </lineage>
</organism>
<dbReference type="OrthoDB" id="3686702at2759"/>
<dbReference type="Proteomes" id="UP000799777">
    <property type="component" value="Unassembled WGS sequence"/>
</dbReference>
<evidence type="ECO:0000313" key="1">
    <source>
        <dbReference type="EMBL" id="KAF2024596.1"/>
    </source>
</evidence>
<reference evidence="1" key="1">
    <citation type="journal article" date="2020" name="Stud. Mycol.">
        <title>101 Dothideomycetes genomes: a test case for predicting lifestyles and emergence of pathogens.</title>
        <authorList>
            <person name="Haridas S."/>
            <person name="Albert R."/>
            <person name="Binder M."/>
            <person name="Bloem J."/>
            <person name="Labutti K."/>
            <person name="Salamov A."/>
            <person name="Andreopoulos B."/>
            <person name="Baker S."/>
            <person name="Barry K."/>
            <person name="Bills G."/>
            <person name="Bluhm B."/>
            <person name="Cannon C."/>
            <person name="Castanera R."/>
            <person name="Culley D."/>
            <person name="Daum C."/>
            <person name="Ezra D."/>
            <person name="Gonzalez J."/>
            <person name="Henrissat B."/>
            <person name="Kuo A."/>
            <person name="Liang C."/>
            <person name="Lipzen A."/>
            <person name="Lutzoni F."/>
            <person name="Magnuson J."/>
            <person name="Mondo S."/>
            <person name="Nolan M."/>
            <person name="Ohm R."/>
            <person name="Pangilinan J."/>
            <person name="Park H.-J."/>
            <person name="Ramirez L."/>
            <person name="Alfaro M."/>
            <person name="Sun H."/>
            <person name="Tritt A."/>
            <person name="Yoshinaga Y."/>
            <person name="Zwiers L.-H."/>
            <person name="Turgeon B."/>
            <person name="Goodwin S."/>
            <person name="Spatafora J."/>
            <person name="Crous P."/>
            <person name="Grigoriev I."/>
        </authorList>
    </citation>
    <scope>NUCLEOTIDE SEQUENCE</scope>
    <source>
        <strain evidence="1">CBS 110217</strain>
    </source>
</reference>
<proteinExistence type="predicted"/>
<feature type="non-terminal residue" evidence="1">
    <location>
        <position position="77"/>
    </location>
</feature>
<dbReference type="AlphaFoldDB" id="A0A9P4GYW8"/>
<evidence type="ECO:0000313" key="2">
    <source>
        <dbReference type="Proteomes" id="UP000799777"/>
    </source>
</evidence>
<protein>
    <submittedName>
        <fullName evidence="1">Uncharacterized protein</fullName>
    </submittedName>
</protein>